<dbReference type="EMBL" id="DF848626">
    <property type="protein sequence ID" value="GAT54424.1"/>
    <property type="molecule type" value="Genomic_DNA"/>
</dbReference>
<sequence length="368" mass="38915">MVSGLLGPNLGLKPSGDSIFNKVLSGHRASPRFRAHHHHAGYLSPTVSSMPYQRTRDGQREHTSRRVSSTALIAMYALRLLSVAILAVTAFANPAPAPRANTVRTPKGERDASTVHTVPSGGKVVHIDESTVHIVDHTGALVKKVTLRPDLDPPAPTPAAGAPTPEETGWVAYASWLNSGTPIGSFKTTWSVPPTPADNVGQTIFLFNSIEPSSFDAIFQPVLQWGGSAAGGGAYWAVATWYLYPGGTFVNTLIDVNVGQVLDGEIQLVGGSGSTYNYVGSFTNIANSGYEVDNGEELTWATLTLETYSVQNSASYPSGSTVFSSVNLELDDGTFPAITWSTVSDTADGITTTVNAEGSTDAQVTIKY</sequence>
<accession>A0ABQ0LTN4</accession>
<feature type="compositionally biased region" description="Basic and acidic residues" evidence="1">
    <location>
        <begin position="54"/>
        <end position="64"/>
    </location>
</feature>
<evidence type="ECO:0000256" key="1">
    <source>
        <dbReference type="SAM" id="MobiDB-lite"/>
    </source>
</evidence>
<proteinExistence type="predicted"/>
<feature type="region of interest" description="Disordered" evidence="1">
    <location>
        <begin position="44"/>
        <end position="65"/>
    </location>
</feature>
<name>A0ABQ0LTN4_MYCCL</name>
<dbReference type="Proteomes" id="UP000815677">
    <property type="component" value="Unassembled WGS sequence"/>
</dbReference>
<gene>
    <name evidence="2" type="ORF">MCHLO_11280</name>
</gene>
<evidence type="ECO:0000313" key="2">
    <source>
        <dbReference type="EMBL" id="GAT54424.1"/>
    </source>
</evidence>
<evidence type="ECO:0000313" key="3">
    <source>
        <dbReference type="Proteomes" id="UP000815677"/>
    </source>
</evidence>
<protein>
    <recommendedName>
        <fullName evidence="4">Acid proteinase A</fullName>
    </recommendedName>
</protein>
<evidence type="ECO:0008006" key="4">
    <source>
        <dbReference type="Google" id="ProtNLM"/>
    </source>
</evidence>
<feature type="region of interest" description="Disordered" evidence="1">
    <location>
        <begin position="99"/>
        <end position="119"/>
    </location>
</feature>
<keyword evidence="3" id="KW-1185">Reference proteome</keyword>
<organism evidence="2 3">
    <name type="scientific">Mycena chlorophos</name>
    <name type="common">Agaric fungus</name>
    <name type="synonym">Agaricus chlorophos</name>
    <dbReference type="NCBI Taxonomy" id="658473"/>
    <lineage>
        <taxon>Eukaryota</taxon>
        <taxon>Fungi</taxon>
        <taxon>Dikarya</taxon>
        <taxon>Basidiomycota</taxon>
        <taxon>Agaricomycotina</taxon>
        <taxon>Agaricomycetes</taxon>
        <taxon>Agaricomycetidae</taxon>
        <taxon>Agaricales</taxon>
        <taxon>Marasmiineae</taxon>
        <taxon>Mycenaceae</taxon>
        <taxon>Mycena</taxon>
    </lineage>
</organism>
<reference evidence="2" key="1">
    <citation type="submission" date="2014-09" db="EMBL/GenBank/DDBJ databases">
        <title>Genome sequence of the luminous mushroom Mycena chlorophos for searching fungal bioluminescence genes.</title>
        <authorList>
            <person name="Tanaka Y."/>
            <person name="Kasuga D."/>
            <person name="Oba Y."/>
            <person name="Hase S."/>
            <person name="Sato K."/>
            <person name="Oba Y."/>
            <person name="Sakakibara Y."/>
        </authorList>
    </citation>
    <scope>NUCLEOTIDE SEQUENCE</scope>
</reference>